<dbReference type="Gene3D" id="1.10.357.10">
    <property type="entry name" value="Tetracycline Repressor, domain 2"/>
    <property type="match status" value="1"/>
</dbReference>
<sequence>MRQVFVAVIDCVTDRAERAVAAADAVGGDPFAELRRFVHAAAEARVGAFCGLLDPGFDKSTPDLTESRLRLEAVIGTLMERARTAGQLRADIGVGDLMVVIAQLTRPLPGTVGSGIDRSAHRHIQFFMDGLMGPARSELSGRAATLGDLRQHA</sequence>
<accession>A0ABP7KUU4</accession>
<dbReference type="SUPFAM" id="SSF48498">
    <property type="entry name" value="Tetracyclin repressor-like, C-terminal domain"/>
    <property type="match status" value="1"/>
</dbReference>
<evidence type="ECO:0000259" key="1">
    <source>
        <dbReference type="Pfam" id="PF21597"/>
    </source>
</evidence>
<protein>
    <recommendedName>
        <fullName evidence="1">Transcriptional regulator SbtR-like C-terminal domain-containing protein</fullName>
    </recommendedName>
</protein>
<dbReference type="EMBL" id="BAAAZA010000023">
    <property type="protein sequence ID" value="GAA3887755.1"/>
    <property type="molecule type" value="Genomic_DNA"/>
</dbReference>
<evidence type="ECO:0000313" key="2">
    <source>
        <dbReference type="EMBL" id="GAA3887755.1"/>
    </source>
</evidence>
<dbReference type="Proteomes" id="UP001501563">
    <property type="component" value="Unassembled WGS sequence"/>
</dbReference>
<keyword evidence="3" id="KW-1185">Reference proteome</keyword>
<proteinExistence type="predicted"/>
<organism evidence="2 3">
    <name type="scientific">Streptomyces lannensis</name>
    <dbReference type="NCBI Taxonomy" id="766498"/>
    <lineage>
        <taxon>Bacteria</taxon>
        <taxon>Bacillati</taxon>
        <taxon>Actinomycetota</taxon>
        <taxon>Actinomycetes</taxon>
        <taxon>Kitasatosporales</taxon>
        <taxon>Streptomycetaceae</taxon>
        <taxon>Streptomyces</taxon>
    </lineage>
</organism>
<dbReference type="InterPro" id="IPR036271">
    <property type="entry name" value="Tet_transcr_reg_TetR-rel_C_sf"/>
</dbReference>
<name>A0ABP7KUU4_9ACTN</name>
<comment type="caution">
    <text evidence="2">The sequence shown here is derived from an EMBL/GenBank/DDBJ whole genome shotgun (WGS) entry which is preliminary data.</text>
</comment>
<gene>
    <name evidence="2" type="ORF">GCM10022207_63940</name>
</gene>
<reference evidence="3" key="1">
    <citation type="journal article" date="2019" name="Int. J. Syst. Evol. Microbiol.">
        <title>The Global Catalogue of Microorganisms (GCM) 10K type strain sequencing project: providing services to taxonomists for standard genome sequencing and annotation.</title>
        <authorList>
            <consortium name="The Broad Institute Genomics Platform"/>
            <consortium name="The Broad Institute Genome Sequencing Center for Infectious Disease"/>
            <person name="Wu L."/>
            <person name="Ma J."/>
        </authorList>
    </citation>
    <scope>NUCLEOTIDE SEQUENCE [LARGE SCALE GENOMIC DNA]</scope>
    <source>
        <strain evidence="3">JCM 16578</strain>
    </source>
</reference>
<dbReference type="InterPro" id="IPR049445">
    <property type="entry name" value="TetR_SbtR-like_C"/>
</dbReference>
<feature type="domain" description="Transcriptional regulator SbtR-like C-terminal" evidence="1">
    <location>
        <begin position="34"/>
        <end position="131"/>
    </location>
</feature>
<evidence type="ECO:0000313" key="3">
    <source>
        <dbReference type="Proteomes" id="UP001501563"/>
    </source>
</evidence>
<dbReference type="Pfam" id="PF21597">
    <property type="entry name" value="TetR_C_43"/>
    <property type="match status" value="1"/>
</dbReference>